<dbReference type="PANTHER" id="PTHR39336:SF3">
    <property type="entry name" value="PYRIDOXAMINE PHOSPHATE OXIDASE"/>
    <property type="match status" value="1"/>
</dbReference>
<feature type="compositionally biased region" description="Polar residues" evidence="1">
    <location>
        <begin position="240"/>
        <end position="274"/>
    </location>
</feature>
<dbReference type="GeneID" id="6011460"/>
<evidence type="ECO:0000256" key="1">
    <source>
        <dbReference type="SAM" id="MobiDB-lite"/>
    </source>
</evidence>
<dbReference type="EMBL" id="AACS02000012">
    <property type="protein sequence ID" value="EAU86871.2"/>
    <property type="molecule type" value="Genomic_DNA"/>
</dbReference>
<evidence type="ECO:0000313" key="4">
    <source>
        <dbReference type="Proteomes" id="UP000001861"/>
    </source>
</evidence>
<feature type="region of interest" description="Disordered" evidence="1">
    <location>
        <begin position="161"/>
        <end position="192"/>
    </location>
</feature>
<name>A8NML2_COPC7</name>
<dbReference type="AlphaFoldDB" id="A8NML2"/>
<keyword evidence="2" id="KW-1133">Transmembrane helix</keyword>
<dbReference type="RefSeq" id="XP_001834941.2">
    <property type="nucleotide sequence ID" value="XM_001834889.2"/>
</dbReference>
<keyword evidence="2" id="KW-0472">Membrane</keyword>
<dbReference type="VEuPathDB" id="FungiDB:CC1G_11590"/>
<gene>
    <name evidence="3" type="ORF">CC1G_11590</name>
</gene>
<dbReference type="PANTHER" id="PTHR39336">
    <property type="entry name" value="PYRIDOXAMINE PHOSPHATE OXIDASE FAMILY PROTEIN (AFU_ORTHOLOGUE AFUA_6G11440)"/>
    <property type="match status" value="1"/>
</dbReference>
<organism evidence="3 4">
    <name type="scientific">Coprinopsis cinerea (strain Okayama-7 / 130 / ATCC MYA-4618 / FGSC 9003)</name>
    <name type="common">Inky cap fungus</name>
    <name type="synonym">Hormographiella aspergillata</name>
    <dbReference type="NCBI Taxonomy" id="240176"/>
    <lineage>
        <taxon>Eukaryota</taxon>
        <taxon>Fungi</taxon>
        <taxon>Dikarya</taxon>
        <taxon>Basidiomycota</taxon>
        <taxon>Agaricomycotina</taxon>
        <taxon>Agaricomycetes</taxon>
        <taxon>Agaricomycetidae</taxon>
        <taxon>Agaricales</taxon>
        <taxon>Agaricineae</taxon>
        <taxon>Psathyrellaceae</taxon>
        <taxon>Coprinopsis</taxon>
    </lineage>
</organism>
<dbReference type="InterPro" id="IPR012349">
    <property type="entry name" value="Split_barrel_FMN-bd"/>
</dbReference>
<dbReference type="SUPFAM" id="SSF50475">
    <property type="entry name" value="FMN-binding split barrel"/>
    <property type="match status" value="1"/>
</dbReference>
<accession>A8NML2</accession>
<dbReference type="Proteomes" id="UP000001861">
    <property type="component" value="Unassembled WGS sequence"/>
</dbReference>
<keyword evidence="4" id="KW-1185">Reference proteome</keyword>
<evidence type="ECO:0000313" key="3">
    <source>
        <dbReference type="EMBL" id="EAU86871.2"/>
    </source>
</evidence>
<proteinExistence type="predicted"/>
<feature type="transmembrane region" description="Helical" evidence="2">
    <location>
        <begin position="317"/>
        <end position="337"/>
    </location>
</feature>
<dbReference type="HOGENOM" id="CLU_054794_1_1_1"/>
<comment type="caution">
    <text evidence="3">The sequence shown here is derived from an EMBL/GenBank/DDBJ whole genome shotgun (WGS) entry which is preliminary data.</text>
</comment>
<protein>
    <submittedName>
        <fullName evidence="3">Pyridoxamine phosphate oxidase</fullName>
    </submittedName>
</protein>
<dbReference type="eggNOG" id="ENOG502S3ZI">
    <property type="taxonomic scope" value="Eukaryota"/>
</dbReference>
<dbReference type="KEGG" id="cci:CC1G_11590"/>
<dbReference type="InParanoid" id="A8NML2"/>
<feature type="region of interest" description="Disordered" evidence="1">
    <location>
        <begin position="228"/>
        <end position="274"/>
    </location>
</feature>
<dbReference type="OrthoDB" id="539398at2759"/>
<feature type="compositionally biased region" description="Basic and acidic residues" evidence="1">
    <location>
        <begin position="161"/>
        <end position="170"/>
    </location>
</feature>
<sequence length="348" mass="38230">MGQTYAEIPEYLTEWILKQHMFWVASAPLSTDGHINISPKGVANTFHVISPTKVWYEDLSGSGAETIAHIRENGRITVLFNAFEGPPRIARLYGRGSYHEFGTAEYNKLLPPGTRQPGSRAAIIVDVWKVSTTCGYSVPYYSFVGHRVRLLDWAAKREKLDHEKTTHSVVKEATAPNPLEPSEVRGASPLPPVPIEAHPNGMVSWWRNRNVYSLDGLPALSLAFRSTHGVGSHKPVPKGTSRSGQGHGSSSKANPGNTSRTTSDIGTSASHQTTLDNSGITWSLAAKKSRWDKNSTEEKERGPSGWNEGILGVNLSLLGHLFSFLLGAMLMAFFNYFSRVEFRALASE</sequence>
<dbReference type="OMA" id="YYDFVGH"/>
<dbReference type="STRING" id="240176.A8NML2"/>
<reference evidence="3 4" key="1">
    <citation type="journal article" date="2010" name="Proc. Natl. Acad. Sci. U.S.A.">
        <title>Insights into evolution of multicellular fungi from the assembled chromosomes of the mushroom Coprinopsis cinerea (Coprinus cinereus).</title>
        <authorList>
            <person name="Stajich J.E."/>
            <person name="Wilke S.K."/>
            <person name="Ahren D."/>
            <person name="Au C.H."/>
            <person name="Birren B.W."/>
            <person name="Borodovsky M."/>
            <person name="Burns C."/>
            <person name="Canback B."/>
            <person name="Casselton L.A."/>
            <person name="Cheng C.K."/>
            <person name="Deng J."/>
            <person name="Dietrich F.S."/>
            <person name="Fargo D.C."/>
            <person name="Farman M.L."/>
            <person name="Gathman A.C."/>
            <person name="Goldberg J."/>
            <person name="Guigo R."/>
            <person name="Hoegger P.J."/>
            <person name="Hooker J.B."/>
            <person name="Huggins A."/>
            <person name="James T.Y."/>
            <person name="Kamada T."/>
            <person name="Kilaru S."/>
            <person name="Kodira C."/>
            <person name="Kues U."/>
            <person name="Kupfer D."/>
            <person name="Kwan H.S."/>
            <person name="Lomsadze A."/>
            <person name="Li W."/>
            <person name="Lilly W.W."/>
            <person name="Ma L.J."/>
            <person name="Mackey A.J."/>
            <person name="Manning G."/>
            <person name="Martin F."/>
            <person name="Muraguchi H."/>
            <person name="Natvig D.O."/>
            <person name="Palmerini H."/>
            <person name="Ramesh M.A."/>
            <person name="Rehmeyer C.J."/>
            <person name="Roe B.A."/>
            <person name="Shenoy N."/>
            <person name="Stanke M."/>
            <person name="Ter-Hovhannisyan V."/>
            <person name="Tunlid A."/>
            <person name="Velagapudi R."/>
            <person name="Vision T.J."/>
            <person name="Zeng Q."/>
            <person name="Zolan M.E."/>
            <person name="Pukkila P.J."/>
        </authorList>
    </citation>
    <scope>NUCLEOTIDE SEQUENCE [LARGE SCALE GENOMIC DNA]</scope>
    <source>
        <strain evidence="4">Okayama-7 / 130 / ATCC MYA-4618 / FGSC 9003</strain>
    </source>
</reference>
<evidence type="ECO:0000256" key="2">
    <source>
        <dbReference type="SAM" id="Phobius"/>
    </source>
</evidence>
<keyword evidence="2" id="KW-0812">Transmembrane</keyword>
<dbReference type="Gene3D" id="2.30.110.10">
    <property type="entry name" value="Electron Transport, Fmn-binding Protein, Chain A"/>
    <property type="match status" value="1"/>
</dbReference>